<dbReference type="Proteomes" id="UP000636960">
    <property type="component" value="Unassembled WGS sequence"/>
</dbReference>
<dbReference type="RefSeq" id="WP_203788624.1">
    <property type="nucleotide sequence ID" value="NZ_BOMV01000087.1"/>
</dbReference>
<name>A0A919K8H9_9ACTN</name>
<proteinExistence type="predicted"/>
<keyword evidence="1" id="KW-0472">Membrane</keyword>
<keyword evidence="1" id="KW-1133">Transmembrane helix</keyword>
<feature type="transmembrane region" description="Helical" evidence="1">
    <location>
        <begin position="1226"/>
        <end position="1246"/>
    </location>
</feature>
<gene>
    <name evidence="2" type="ORF">Ari01nite_80890</name>
</gene>
<comment type="caution">
    <text evidence="2">The sequence shown here is derived from an EMBL/GenBank/DDBJ whole genome shotgun (WGS) entry which is preliminary data.</text>
</comment>
<dbReference type="EMBL" id="BOMV01000087">
    <property type="protein sequence ID" value="GIF00625.1"/>
    <property type="molecule type" value="Genomic_DNA"/>
</dbReference>
<reference evidence="2" key="1">
    <citation type="submission" date="2021-01" db="EMBL/GenBank/DDBJ databases">
        <title>Whole genome shotgun sequence of Actinoplanes rishiriensis NBRC 108556.</title>
        <authorList>
            <person name="Komaki H."/>
            <person name="Tamura T."/>
        </authorList>
    </citation>
    <scope>NUCLEOTIDE SEQUENCE</scope>
    <source>
        <strain evidence="2">NBRC 108556</strain>
    </source>
</reference>
<dbReference type="SUPFAM" id="SSF52540">
    <property type="entry name" value="P-loop containing nucleoside triphosphate hydrolases"/>
    <property type="match status" value="1"/>
</dbReference>
<sequence>MSFPTDLELDRLFADAVERARKNRLAMLDSAVLARLALLPEWTVGLSTAVGLDMSGSLGLAALTEAGLLDTRASVEVGGRRGQAFWLRTGERAEVGRHLRGQRGSLLLRDLRELADRVSRLDAVTIETHKLKPWLRVVEEFLDDRSGLGLVRTVDRLIEEHSLPDAVTLVAAATVLGDILGGPLADAGRRAQWRIDRAHRTERDAIYLEHYVNREEAEAAVDELLRNGAQHWALHLRGDGGVGKTMLVRYLSSGQFLARHGHERPVARVDFDHLPPRYPKDRPGELLLALAAELLGYGETRAAGEAHRQLVATADELHEELSRSERLDHRIAELERQVVDRFVKFLRELPAPPLLILDTCEELAKLYTAGASAPAIDRTFELLEQVHSRYQGLRVLLAGRRLLVPADDPLRQAAEPRLSPRPYVRVLPLRGFDGSEARRYVDTRFAGGDDRRRAVAVLDAVARTSADGRFNPFDLHAYCEWVRNDPGLDTAELARASGDPYVERRILGRLGTGPARQALPVAVAFGRFDMALVAPALDRLGVDTRAAFDALAGQEWVNTVSVGPTGTPDLLEVDPHLCGRLRAVLAEQDPVDHRELGRDAASVVQRGGLGRIPAETVEATLRLLPADEVSSFWSGLDRRIVAEQEWAWSDQISTRAAGAEAEIRPRGPSILAAVFATQAVARLHTGLAADAAAVWEDVARYVDRHPDELERARLSARAELSRLGTGEVATVPPEVLAAAPTASVVAALEAVAGTARWEAADALIEHLHDVLDDRHDPALEVAVRLCRVVGGLQRDEPVGAAAAETVATAERLPGESRVAYPDWLVPEHLLDRCRLALLLSSIAEPDVRPDQAVLDRWCAEARPRAHAIDPDRLLSAICTLTDEPAGDLAMPYVPGRVPVHWLHAQVSPLAVAVSELLDLDQALQFLGTHIAAAVLAGDDPDTVDQCQLAVLRRCRADRTAAYLPNIGELARRGSRHVRAETWLVLTLADGTVPKAPEAAGSYYGWWRTYTKDRRDIRPPAEGDLFPGSARATLLDRKLLIRTGKPVDARPAGTAAFLLPYVLEEYVRGHLAEHRAAPDLPAGLPRRLADRAVVAAAEVLALRAPSVAGPILVEAAENMTERAPAAAWRAAVLARLALGRSAVAKPSARRRASAVLSGLERHGPVEKARAWQVRRTAKVGQGLLRRTNRVEVTGRSTGLLSRWQIILGAVTLLPAAAGVVESHRTGLLGPLLVGVVGPVAFLFFFLMSRLVLRVSSIGLYIRETEGELMLSCRPSTGRYSIPPHRWRLSRHRFDRHTLDLRNPCPNFGRALRGTGRTAISLSVDEGSALWAEPWEQLFSKHAEAGRAPDLLWHRIVQARMSPAQHRTGTQYAGPLHLDPSGSAPHPACPLVLHLVGAPVRTSGGTWFGIDDGSAPSDSNGRGQTLLLSLDDEVEAGSVVVLQASPVDGPAQTLDDERGAFLDCARTAIDAGANAVFVVPPLPDEVATIVGRAISEDATHWPAVPTRDRLVSLTARLKVMVAKHEPPAVLSADRPVHDLLLITRR</sequence>
<evidence type="ECO:0000313" key="3">
    <source>
        <dbReference type="Proteomes" id="UP000636960"/>
    </source>
</evidence>
<protein>
    <submittedName>
        <fullName evidence="2">Uncharacterized protein</fullName>
    </submittedName>
</protein>
<evidence type="ECO:0000256" key="1">
    <source>
        <dbReference type="SAM" id="Phobius"/>
    </source>
</evidence>
<keyword evidence="1" id="KW-0812">Transmembrane</keyword>
<evidence type="ECO:0000313" key="2">
    <source>
        <dbReference type="EMBL" id="GIF00625.1"/>
    </source>
</evidence>
<feature type="transmembrane region" description="Helical" evidence="1">
    <location>
        <begin position="1202"/>
        <end position="1219"/>
    </location>
</feature>
<dbReference type="InterPro" id="IPR027417">
    <property type="entry name" value="P-loop_NTPase"/>
</dbReference>
<organism evidence="2 3">
    <name type="scientific">Paractinoplanes rishiriensis</name>
    <dbReference type="NCBI Taxonomy" id="1050105"/>
    <lineage>
        <taxon>Bacteria</taxon>
        <taxon>Bacillati</taxon>
        <taxon>Actinomycetota</taxon>
        <taxon>Actinomycetes</taxon>
        <taxon>Micromonosporales</taxon>
        <taxon>Micromonosporaceae</taxon>
        <taxon>Paractinoplanes</taxon>
    </lineage>
</organism>
<accession>A0A919K8H9</accession>
<keyword evidence="3" id="KW-1185">Reference proteome</keyword>